<organism evidence="2 3">
    <name type="scientific">Ilumatobacter fluminis</name>
    <dbReference type="NCBI Taxonomy" id="467091"/>
    <lineage>
        <taxon>Bacteria</taxon>
        <taxon>Bacillati</taxon>
        <taxon>Actinomycetota</taxon>
        <taxon>Acidimicrobiia</taxon>
        <taxon>Acidimicrobiales</taxon>
        <taxon>Ilumatobacteraceae</taxon>
        <taxon>Ilumatobacter</taxon>
    </lineage>
</organism>
<evidence type="ECO:0000313" key="2">
    <source>
        <dbReference type="EMBL" id="TDT14720.1"/>
    </source>
</evidence>
<dbReference type="SUPFAM" id="SSF89796">
    <property type="entry name" value="CoA-transferase family III (CaiB/BaiF)"/>
    <property type="match status" value="1"/>
</dbReference>
<sequence>MTAPLDGIRVLDFTRVLSGPHCTRMLSDLGAEVIKVEPPDGDITRFTSPRRNSMPSYYAQQNAGKRSISLNLASDEGSAIALRLAEQADVIVENFRPGVMEKFGLSYEAVSAANPRIVYASITGYGATGPWKNRRAYAPVVQAETGLTKSQGDHGRDGVYRTDRHSHADVYTSLDAAAGVLAALYQRERTGRGQWIDIAMAQVMLYVNEHVHDELYDGDVDPDWVRSFGNESQPVVTLADGTGMAIAGNPASKGTFEMYMRAIERTDLIDDPRFATVAGRLEHLDVVLGAIAEFAATVPNTAELERILAEHRLASGTIRSVREVCDSEWARERNAVAEIDDRGGGTYRVPNAPWKFSDAPDVGVSGSPRYRGEDNAEVLRDVLGMSDDEIATLVDTEVLSQHLPRRRH</sequence>
<dbReference type="Gene3D" id="3.30.1540.10">
    <property type="entry name" value="formyl-coa transferase, domain 3"/>
    <property type="match status" value="1"/>
</dbReference>
<comment type="caution">
    <text evidence="2">The sequence shown here is derived from an EMBL/GenBank/DDBJ whole genome shotgun (WGS) entry which is preliminary data.</text>
</comment>
<dbReference type="Pfam" id="PF02515">
    <property type="entry name" value="CoA_transf_3"/>
    <property type="match status" value="1"/>
</dbReference>
<keyword evidence="3" id="KW-1185">Reference proteome</keyword>
<dbReference type="EMBL" id="SOAU01000001">
    <property type="protein sequence ID" value="TDT14720.1"/>
    <property type="molecule type" value="Genomic_DNA"/>
</dbReference>
<reference evidence="2 3" key="1">
    <citation type="submission" date="2019-03" db="EMBL/GenBank/DDBJ databases">
        <title>Sequencing the genomes of 1000 actinobacteria strains.</title>
        <authorList>
            <person name="Klenk H.-P."/>
        </authorList>
    </citation>
    <scope>NUCLEOTIDE SEQUENCE [LARGE SCALE GENOMIC DNA]</scope>
    <source>
        <strain evidence="2 3">DSM 18936</strain>
    </source>
</reference>
<dbReference type="GO" id="GO:0008410">
    <property type="term" value="F:CoA-transferase activity"/>
    <property type="evidence" value="ECO:0007669"/>
    <property type="project" value="TreeGrafter"/>
</dbReference>
<dbReference type="InterPro" id="IPR050483">
    <property type="entry name" value="CoA-transferase_III_domain"/>
</dbReference>
<dbReference type="OrthoDB" id="9058532at2"/>
<evidence type="ECO:0000256" key="1">
    <source>
        <dbReference type="ARBA" id="ARBA00022679"/>
    </source>
</evidence>
<keyword evidence="1 2" id="KW-0808">Transferase</keyword>
<dbReference type="AlphaFoldDB" id="A0A4R7HV22"/>
<dbReference type="InterPro" id="IPR044855">
    <property type="entry name" value="CoA-Trfase_III_dom3_sf"/>
</dbReference>
<dbReference type="PANTHER" id="PTHR48207:SF3">
    <property type="entry name" value="SUCCINATE--HYDROXYMETHYLGLUTARATE COA-TRANSFERASE"/>
    <property type="match status" value="1"/>
</dbReference>
<dbReference type="RefSeq" id="WP_133867241.1">
    <property type="nucleotide sequence ID" value="NZ_SOAU01000001.1"/>
</dbReference>
<name>A0A4R7HV22_9ACTN</name>
<protein>
    <submittedName>
        <fullName evidence="2">Crotonobetainyl-CoA:carnitine CoA-transferase CaiB-like acyl-CoA transferase</fullName>
    </submittedName>
</protein>
<accession>A0A4R7HV22</accession>
<proteinExistence type="predicted"/>
<gene>
    <name evidence="2" type="ORF">BDK89_0275</name>
</gene>
<dbReference type="InterPro" id="IPR003673">
    <property type="entry name" value="CoA-Trfase_fam_III"/>
</dbReference>
<dbReference type="Gene3D" id="3.40.50.10540">
    <property type="entry name" value="Crotonobetainyl-coa:carnitine coa-transferase, domain 1"/>
    <property type="match status" value="1"/>
</dbReference>
<dbReference type="InterPro" id="IPR023606">
    <property type="entry name" value="CoA-Trfase_III_dom_1_sf"/>
</dbReference>
<dbReference type="PANTHER" id="PTHR48207">
    <property type="entry name" value="SUCCINATE--HYDROXYMETHYLGLUTARATE COA-TRANSFERASE"/>
    <property type="match status" value="1"/>
</dbReference>
<evidence type="ECO:0000313" key="3">
    <source>
        <dbReference type="Proteomes" id="UP000294558"/>
    </source>
</evidence>
<dbReference type="Proteomes" id="UP000294558">
    <property type="component" value="Unassembled WGS sequence"/>
</dbReference>